<name>A0A2N3L822_9PROT</name>
<feature type="transmembrane region" description="Helical" evidence="10">
    <location>
        <begin position="161"/>
        <end position="182"/>
    </location>
</feature>
<dbReference type="CDD" id="cd13123">
    <property type="entry name" value="MATE_MurJ_like"/>
    <property type="match status" value="1"/>
</dbReference>
<dbReference type="Pfam" id="PF03023">
    <property type="entry name" value="MurJ"/>
    <property type="match status" value="1"/>
</dbReference>
<evidence type="ECO:0000313" key="12">
    <source>
        <dbReference type="EMBL" id="PKR58954.1"/>
    </source>
</evidence>
<evidence type="ECO:0000256" key="1">
    <source>
        <dbReference type="ARBA" id="ARBA00004651"/>
    </source>
</evidence>
<keyword evidence="6 10" id="KW-1133">Transmembrane helix</keyword>
<evidence type="ECO:0000256" key="9">
    <source>
        <dbReference type="ARBA" id="ARBA00061532"/>
    </source>
</evidence>
<evidence type="ECO:0000256" key="3">
    <source>
        <dbReference type="ARBA" id="ARBA00022692"/>
    </source>
</evidence>
<dbReference type="GO" id="GO:0034204">
    <property type="term" value="P:lipid translocation"/>
    <property type="evidence" value="ECO:0007669"/>
    <property type="project" value="TreeGrafter"/>
</dbReference>
<dbReference type="NCBIfam" id="TIGR01695">
    <property type="entry name" value="murJ_mviN"/>
    <property type="match status" value="1"/>
</dbReference>
<evidence type="ECO:0000256" key="10">
    <source>
        <dbReference type="HAMAP-Rule" id="MF_02078"/>
    </source>
</evidence>
<dbReference type="EMBL" id="NXGX01000003">
    <property type="protein sequence ID" value="PKR58954.1"/>
    <property type="molecule type" value="Genomic_DNA"/>
</dbReference>
<evidence type="ECO:0000256" key="4">
    <source>
        <dbReference type="ARBA" id="ARBA00022960"/>
    </source>
</evidence>
<feature type="transmembrane region" description="Helical" evidence="10">
    <location>
        <begin position="26"/>
        <end position="45"/>
    </location>
</feature>
<dbReference type="GO" id="GO:0005886">
    <property type="term" value="C:plasma membrane"/>
    <property type="evidence" value="ECO:0007669"/>
    <property type="project" value="UniProtKB-SubCell"/>
</dbReference>
<feature type="transmembrane region" description="Helical" evidence="10">
    <location>
        <begin position="473"/>
        <end position="493"/>
    </location>
</feature>
<feature type="transmembrane region" description="Helical" evidence="10">
    <location>
        <begin position="408"/>
        <end position="428"/>
    </location>
</feature>
<dbReference type="GO" id="GO:0071555">
    <property type="term" value="P:cell wall organization"/>
    <property type="evidence" value="ECO:0007669"/>
    <property type="project" value="UniProtKB-UniRule"/>
</dbReference>
<feature type="transmembrane region" description="Helical" evidence="10">
    <location>
        <begin position="188"/>
        <end position="212"/>
    </location>
</feature>
<comment type="subcellular location">
    <subcellularLocation>
        <location evidence="10">Cell inner membrane</location>
        <topology evidence="10">Multi-pass membrane protein</topology>
    </subcellularLocation>
    <subcellularLocation>
        <location evidence="1">Cell membrane</location>
        <topology evidence="1">Multi-pass membrane protein</topology>
    </subcellularLocation>
</comment>
<dbReference type="GO" id="GO:0008360">
    <property type="term" value="P:regulation of cell shape"/>
    <property type="evidence" value="ECO:0007669"/>
    <property type="project" value="UniProtKB-UniRule"/>
</dbReference>
<dbReference type="PRINTS" id="PR01806">
    <property type="entry name" value="VIRFACTRMVIN"/>
</dbReference>
<comment type="pathway">
    <text evidence="10">Cell wall biogenesis; peptidoglycan biosynthesis.</text>
</comment>
<feature type="transmembrane region" description="Helical" evidence="10">
    <location>
        <begin position="448"/>
        <end position="467"/>
    </location>
</feature>
<dbReference type="InterPro" id="IPR004268">
    <property type="entry name" value="MurJ"/>
</dbReference>
<proteinExistence type="inferred from homology"/>
<feature type="transmembrane region" description="Helical" evidence="10">
    <location>
        <begin position="274"/>
        <end position="292"/>
    </location>
</feature>
<keyword evidence="10" id="KW-0997">Cell inner membrane</keyword>
<dbReference type="HAMAP" id="MF_02078">
    <property type="entry name" value="MurJ_MviN"/>
    <property type="match status" value="1"/>
</dbReference>
<dbReference type="AlphaFoldDB" id="A0A2N3L822"/>
<keyword evidence="7 10" id="KW-0472">Membrane</keyword>
<gene>
    <name evidence="12" type="primary">mviN</name>
    <name evidence="10" type="synonym">murJ</name>
    <name evidence="12" type="ORF">COO92_08935</name>
</gene>
<dbReference type="GO" id="GO:0009252">
    <property type="term" value="P:peptidoglycan biosynthetic process"/>
    <property type="evidence" value="ECO:0007669"/>
    <property type="project" value="UniProtKB-UniRule"/>
</dbReference>
<keyword evidence="2 10" id="KW-1003">Cell membrane</keyword>
<comment type="caution">
    <text evidence="12">The sequence shown here is derived from an EMBL/GenBank/DDBJ whole genome shotgun (WGS) entry which is preliminary data.</text>
</comment>
<feature type="transmembrane region" description="Helical" evidence="10">
    <location>
        <begin position="383"/>
        <end position="402"/>
    </location>
</feature>
<feature type="transmembrane region" description="Helical" evidence="10">
    <location>
        <begin position="349"/>
        <end position="371"/>
    </location>
</feature>
<dbReference type="GO" id="GO:0015648">
    <property type="term" value="F:lipid-linked peptidoglycan transporter activity"/>
    <property type="evidence" value="ECO:0007669"/>
    <property type="project" value="UniProtKB-UniRule"/>
</dbReference>
<dbReference type="PANTHER" id="PTHR47019">
    <property type="entry name" value="LIPID II FLIPPASE MURJ"/>
    <property type="match status" value="1"/>
</dbReference>
<evidence type="ECO:0000313" key="13">
    <source>
        <dbReference type="Proteomes" id="UP000233332"/>
    </source>
</evidence>
<feature type="transmembrane region" description="Helical" evidence="10">
    <location>
        <begin position="90"/>
        <end position="114"/>
    </location>
</feature>
<evidence type="ECO:0000256" key="11">
    <source>
        <dbReference type="PIRNR" id="PIRNR002869"/>
    </source>
</evidence>
<dbReference type="PANTHER" id="PTHR47019:SF1">
    <property type="entry name" value="LIPID II FLIPPASE MURJ"/>
    <property type="match status" value="1"/>
</dbReference>
<organism evidence="12 13">
    <name type="scientific">Thalassospira lohafexi</name>
    <dbReference type="NCBI Taxonomy" id="744227"/>
    <lineage>
        <taxon>Bacteria</taxon>
        <taxon>Pseudomonadati</taxon>
        <taxon>Pseudomonadota</taxon>
        <taxon>Alphaproteobacteria</taxon>
        <taxon>Rhodospirillales</taxon>
        <taxon>Thalassospiraceae</taxon>
        <taxon>Thalassospira</taxon>
    </lineage>
</organism>
<feature type="transmembrane region" description="Helical" evidence="10">
    <location>
        <begin position="134"/>
        <end position="154"/>
    </location>
</feature>
<dbReference type="RefSeq" id="WP_101301472.1">
    <property type="nucleotide sequence ID" value="NZ_NXGX01000003.1"/>
</dbReference>
<dbReference type="Proteomes" id="UP000233332">
    <property type="component" value="Unassembled WGS sequence"/>
</dbReference>
<comment type="function">
    <text evidence="8 10 11">Involved in peptidoglycan biosynthesis. Transports lipid-linked peptidoglycan precursors from the inner to the outer leaflet of the cytoplasmic membrane.</text>
</comment>
<keyword evidence="10 11" id="KW-0961">Cell wall biogenesis/degradation</keyword>
<evidence type="ECO:0000256" key="8">
    <source>
        <dbReference type="ARBA" id="ARBA00060041"/>
    </source>
</evidence>
<feature type="transmembrane region" description="Helical" evidence="10">
    <location>
        <begin position="233"/>
        <end position="254"/>
    </location>
</feature>
<keyword evidence="13" id="KW-1185">Reference proteome</keyword>
<keyword evidence="10 11" id="KW-0813">Transport</keyword>
<comment type="similarity">
    <text evidence="9 10 11">Belongs to the MurJ/MviN family.</text>
</comment>
<dbReference type="UniPathway" id="UPA00219"/>
<accession>A0A2N3L822</accession>
<evidence type="ECO:0000256" key="2">
    <source>
        <dbReference type="ARBA" id="ARBA00022475"/>
    </source>
</evidence>
<protein>
    <recommendedName>
        <fullName evidence="10">Probable lipid II flippase MurJ</fullName>
    </recommendedName>
</protein>
<dbReference type="PIRSF" id="PIRSF002869">
    <property type="entry name" value="MviN"/>
    <property type="match status" value="1"/>
</dbReference>
<evidence type="ECO:0000256" key="6">
    <source>
        <dbReference type="ARBA" id="ARBA00022989"/>
    </source>
</evidence>
<evidence type="ECO:0000256" key="7">
    <source>
        <dbReference type="ARBA" id="ARBA00023136"/>
    </source>
</evidence>
<feature type="transmembrane region" description="Helical" evidence="10">
    <location>
        <begin position="313"/>
        <end position="337"/>
    </location>
</feature>
<keyword evidence="4 10" id="KW-0133">Cell shape</keyword>
<evidence type="ECO:0000256" key="5">
    <source>
        <dbReference type="ARBA" id="ARBA00022984"/>
    </source>
</evidence>
<dbReference type="InterPro" id="IPR051050">
    <property type="entry name" value="Lipid_II_flippase_MurJ/MviN"/>
</dbReference>
<reference evidence="12 13" key="1">
    <citation type="submission" date="2017-09" db="EMBL/GenBank/DDBJ databases">
        <title>Biodiversity and function of Thalassospira species in the particle-attached aromatic-hydrocarbon-degrading consortia from the surface seawater of the China South Sea.</title>
        <authorList>
            <person name="Dong C."/>
            <person name="Lai Q."/>
            <person name="Shao Z."/>
        </authorList>
    </citation>
    <scope>NUCLEOTIDE SEQUENCE [LARGE SCALE GENOMIC DNA]</scope>
    <source>
        <strain evidence="12 13">139Z-12</strain>
    </source>
</reference>
<keyword evidence="3 10" id="KW-0812">Transmembrane</keyword>
<sequence>MSLVRSIATVSGFTLISRLLGFCRDILIAGMLGAGGIADAFFVAFKFPNLFRRLFGEGAFSAAFIPLLAGDIEKRGLDVAREFAARAMSMLVLITGFLVAIIEIIMPWAMYVFAPGFAEDPEKFALAVELSRITFPYLAFISAVALMSGVLNTLHRYAAAAAAPIILNICLIGALLGLAPITETPAHALAWGVALAGVAQFIFLVIACKRAGFAIKWQRPKIDDRVKLLGKRMIPGMIGAGVYQINLLIDTMLASLVSDGAVSWLYYADRVQQLPLGVIGIAIGTALLPTLSRQLQGTDPAVAMYSQNRGIEIALLLTLPAAVALGVMGIPVINVLFERGAFGASETQMTGLALTIFAFGLPASVLVKVLAPGFFAREDTKTPIRIGIFAMVLNIVLIIVLMPQFGHLGIAAATSTSVWVNAFLLGYLLRKRGDLTFDARLLKRVPRILITSALMGAALWFAIDMFWQNDATSITRILIMATCVCGGIAVYALSAQLLGATSFSELKATLKRGKPTAQE</sequence>
<keyword evidence="5 10" id="KW-0573">Peptidoglycan synthesis</keyword>